<dbReference type="SUPFAM" id="SSF49599">
    <property type="entry name" value="TRAF domain-like"/>
    <property type="match status" value="1"/>
</dbReference>
<dbReference type="SMR" id="A0A3B6RPL3"/>
<dbReference type="Gramene" id="TraesROB_scaffold_054474_01G000100.1">
    <property type="protein sequence ID" value="TraesROB_scaffold_054474_01G000100.1"/>
    <property type="gene ID" value="TraesROB_scaffold_054474_01G000100"/>
</dbReference>
<dbReference type="Proteomes" id="UP000019116">
    <property type="component" value="Chromosome 7A"/>
</dbReference>
<evidence type="ECO:0000259" key="4">
    <source>
        <dbReference type="PROSITE" id="PS50097"/>
    </source>
</evidence>
<feature type="region of interest" description="Disordered" evidence="3">
    <location>
        <begin position="1"/>
        <end position="20"/>
    </location>
</feature>
<dbReference type="GO" id="GO:0016567">
    <property type="term" value="P:protein ubiquitination"/>
    <property type="evidence" value="ECO:0007669"/>
    <property type="project" value="InterPro"/>
</dbReference>
<dbReference type="Gene3D" id="3.30.710.10">
    <property type="entry name" value="Potassium Channel Kv1.1, Chain A"/>
    <property type="match status" value="1"/>
</dbReference>
<dbReference type="Gramene" id="TraesCAD_scaffold_044981_01G000200.1">
    <property type="protein sequence ID" value="TraesCAD_scaffold_044981_01G000200.1"/>
    <property type="gene ID" value="TraesCAD_scaffold_044981_01G000200"/>
</dbReference>
<dbReference type="PANTHER" id="PTHR26379:SF512">
    <property type="entry name" value="BTB DOMAIN-CONTAINING PROTEIN"/>
    <property type="match status" value="1"/>
</dbReference>
<dbReference type="PROSITE" id="PS50097">
    <property type="entry name" value="BTB"/>
    <property type="match status" value="1"/>
</dbReference>
<name>A0A3B6RPL3_WHEAT</name>
<dbReference type="InterPro" id="IPR011333">
    <property type="entry name" value="SKP1/BTB/POZ_sf"/>
</dbReference>
<dbReference type="Gramene" id="TraesCS7A02G441700.1">
    <property type="protein sequence ID" value="TraesCS7A02G441700.1"/>
    <property type="gene ID" value="TraesCS7A02G441700"/>
</dbReference>
<reference evidence="6" key="2">
    <citation type="submission" date="2018-10" db="UniProtKB">
        <authorList>
            <consortium name="EnsemblPlants"/>
        </authorList>
    </citation>
    <scope>IDENTIFICATION</scope>
</reference>
<dbReference type="InterPro" id="IPR000210">
    <property type="entry name" value="BTB/POZ_dom"/>
</dbReference>
<dbReference type="Pfam" id="PF00651">
    <property type="entry name" value="BTB"/>
    <property type="match status" value="1"/>
</dbReference>
<dbReference type="InterPro" id="IPR045005">
    <property type="entry name" value="BPM1-6"/>
</dbReference>
<accession>A0A3B6RPL3</accession>
<comment type="pathway">
    <text evidence="1">Protein modification; protein ubiquitination.</text>
</comment>
<dbReference type="InterPro" id="IPR056423">
    <property type="entry name" value="BACK_BPM_SPOP"/>
</dbReference>
<proteinExistence type="inferred from homology"/>
<evidence type="ECO:0000313" key="7">
    <source>
        <dbReference type="Proteomes" id="UP000019116"/>
    </source>
</evidence>
<dbReference type="CDD" id="cd18280">
    <property type="entry name" value="BTB_POZ_BPM_plant"/>
    <property type="match status" value="1"/>
</dbReference>
<dbReference type="InterPro" id="IPR002083">
    <property type="entry name" value="MATH/TRAF_dom"/>
</dbReference>
<keyword evidence="7" id="KW-1185">Reference proteome</keyword>
<evidence type="ECO:0000256" key="3">
    <source>
        <dbReference type="SAM" id="MobiDB-lite"/>
    </source>
</evidence>
<dbReference type="SMART" id="SM00225">
    <property type="entry name" value="BTB"/>
    <property type="match status" value="1"/>
</dbReference>
<feature type="domain" description="BTB" evidence="4">
    <location>
        <begin position="168"/>
        <end position="235"/>
    </location>
</feature>
<dbReference type="Gene3D" id="1.25.40.420">
    <property type="match status" value="1"/>
</dbReference>
<feature type="domain" description="MATH" evidence="5">
    <location>
        <begin position="29"/>
        <end position="147"/>
    </location>
</feature>
<evidence type="ECO:0000313" key="6">
    <source>
        <dbReference type="EnsemblPlants" id="TraesCS7A02G441700.1"/>
    </source>
</evidence>
<dbReference type="Gene3D" id="2.60.210.10">
    <property type="entry name" value="Apoptosis, Tumor Necrosis Factor Receptor Associated Protein 2, Chain A"/>
    <property type="match status" value="1"/>
</dbReference>
<dbReference type="PANTHER" id="PTHR26379">
    <property type="entry name" value="BTB/POZ AND MATH DOMAIN-CONTAINING PROTEIN 1"/>
    <property type="match status" value="1"/>
</dbReference>
<dbReference type="InterPro" id="IPR008974">
    <property type="entry name" value="TRAF-like"/>
</dbReference>
<reference evidence="6" key="1">
    <citation type="submission" date="2018-08" db="EMBL/GenBank/DDBJ databases">
        <authorList>
            <person name="Rossello M."/>
        </authorList>
    </citation>
    <scope>NUCLEOTIDE SEQUENCE [LARGE SCALE GENOMIC DNA]</scope>
    <source>
        <strain evidence="6">cv. Chinese Spring</strain>
    </source>
</reference>
<sequence>MANSSSSSSSGGKQPSHSASAIVGRAPVSGSHDLKIDGHSAIKGIGHGNYITSEQFVIGGRRWRLQYYPDGYSGYHEWIAIYLCLDPADLNAISVQAQISLLDQDGNPVPAYTKAGNSWTFSRQSGLCAITMAKVIFTEPIPESVSVPLSSPDMQRQFGQLLSTGDGADVTFEVGGETFPAHRSVLAARSSVFNAELLGPMKERTDASIRLDGIEAKVFKAMLHFVYTDSLPHIDAGEVMPMAQHLLVVADRYNLAKLKSKCEDTLRGHFNTSTVATILVLAEQHCCGALKDACFEFVAPLGKFKALTASDGFEHLMGSCPHLLKELVANLAT</sequence>
<dbReference type="AlphaFoldDB" id="A0A3B6RPL3"/>
<evidence type="ECO:0000256" key="2">
    <source>
        <dbReference type="ARBA" id="ARBA00010846"/>
    </source>
</evidence>
<protein>
    <recommendedName>
        <fullName evidence="8">BTB domain-containing protein</fullName>
    </recommendedName>
</protein>
<dbReference type="EnsemblPlants" id="TraesCS7A02G441700.1">
    <property type="protein sequence ID" value="TraesCS7A02G441700.1"/>
    <property type="gene ID" value="TraesCS7A02G441700"/>
</dbReference>
<dbReference type="CDD" id="cd00121">
    <property type="entry name" value="MATH"/>
    <property type="match status" value="1"/>
</dbReference>
<dbReference type="STRING" id="4565.A0A3B6RPL3"/>
<dbReference type="Gramene" id="TraesCS7A03G1070100.1">
    <property type="protein sequence ID" value="TraesCS7A03G1070100.1.CDS"/>
    <property type="gene ID" value="TraesCS7A03G1070100"/>
</dbReference>
<dbReference type="Pfam" id="PF24570">
    <property type="entry name" value="BACK_BPM_SPOP"/>
    <property type="match status" value="1"/>
</dbReference>
<evidence type="ECO:0000256" key="1">
    <source>
        <dbReference type="ARBA" id="ARBA00004906"/>
    </source>
</evidence>
<dbReference type="Gramene" id="TraesWEE_scaffold_060028_01G000100.1">
    <property type="protein sequence ID" value="TraesWEE_scaffold_060028_01G000100.1"/>
    <property type="gene ID" value="TraesWEE_scaffold_060028_01G000100"/>
</dbReference>
<dbReference type="SUPFAM" id="SSF54695">
    <property type="entry name" value="POZ domain"/>
    <property type="match status" value="1"/>
</dbReference>
<dbReference type="OMA" id="RINTECI"/>
<dbReference type="PROSITE" id="PS50144">
    <property type="entry name" value="MATH"/>
    <property type="match status" value="1"/>
</dbReference>
<evidence type="ECO:0008006" key="8">
    <source>
        <dbReference type="Google" id="ProtNLM"/>
    </source>
</evidence>
<comment type="similarity">
    <text evidence="2">Belongs to the Tdpoz family.</text>
</comment>
<dbReference type="Pfam" id="PF22486">
    <property type="entry name" value="MATH_2"/>
    <property type="match status" value="1"/>
</dbReference>
<evidence type="ECO:0000259" key="5">
    <source>
        <dbReference type="PROSITE" id="PS50144"/>
    </source>
</evidence>
<organism evidence="6">
    <name type="scientific">Triticum aestivum</name>
    <name type="common">Wheat</name>
    <dbReference type="NCBI Taxonomy" id="4565"/>
    <lineage>
        <taxon>Eukaryota</taxon>
        <taxon>Viridiplantae</taxon>
        <taxon>Streptophyta</taxon>
        <taxon>Embryophyta</taxon>
        <taxon>Tracheophyta</taxon>
        <taxon>Spermatophyta</taxon>
        <taxon>Magnoliopsida</taxon>
        <taxon>Liliopsida</taxon>
        <taxon>Poales</taxon>
        <taxon>Poaceae</taxon>
        <taxon>BOP clade</taxon>
        <taxon>Pooideae</taxon>
        <taxon>Triticodae</taxon>
        <taxon>Triticeae</taxon>
        <taxon>Triticinae</taxon>
        <taxon>Triticum</taxon>
    </lineage>
</organism>